<dbReference type="Gramene" id="KOM48693">
    <property type="protein sequence ID" value="KOM48693"/>
    <property type="gene ID" value="LR48_Vigan07g239700"/>
</dbReference>
<proteinExistence type="predicted"/>
<dbReference type="EMBL" id="CM003377">
    <property type="protein sequence ID" value="KOM48693.1"/>
    <property type="molecule type" value="Genomic_DNA"/>
</dbReference>
<evidence type="ECO:0000313" key="1">
    <source>
        <dbReference type="EMBL" id="KOM48693.1"/>
    </source>
</evidence>
<accession>A0A0L9V0Y1</accession>
<dbReference type="Proteomes" id="UP000053144">
    <property type="component" value="Chromosome 7"/>
</dbReference>
<evidence type="ECO:0000313" key="2">
    <source>
        <dbReference type="Proteomes" id="UP000053144"/>
    </source>
</evidence>
<dbReference type="AlphaFoldDB" id="A0A0L9V0Y1"/>
<gene>
    <name evidence="1" type="ORF">LR48_Vigan07g239700</name>
</gene>
<protein>
    <submittedName>
        <fullName evidence="1">Uncharacterized protein</fullName>
    </submittedName>
</protein>
<sequence>MQVRENFEKLSFVSFHAPRTSVSSADTCTPTSELETSLVTRGVRACSVWCAFKALSVRRGAFSSADQSGVWDWCTKSSITAFKNADAIRATVCLI</sequence>
<name>A0A0L9V0Y1_PHAAN</name>
<organism evidence="1 2">
    <name type="scientific">Phaseolus angularis</name>
    <name type="common">Azuki bean</name>
    <name type="synonym">Vigna angularis</name>
    <dbReference type="NCBI Taxonomy" id="3914"/>
    <lineage>
        <taxon>Eukaryota</taxon>
        <taxon>Viridiplantae</taxon>
        <taxon>Streptophyta</taxon>
        <taxon>Embryophyta</taxon>
        <taxon>Tracheophyta</taxon>
        <taxon>Spermatophyta</taxon>
        <taxon>Magnoliopsida</taxon>
        <taxon>eudicotyledons</taxon>
        <taxon>Gunneridae</taxon>
        <taxon>Pentapetalae</taxon>
        <taxon>rosids</taxon>
        <taxon>fabids</taxon>
        <taxon>Fabales</taxon>
        <taxon>Fabaceae</taxon>
        <taxon>Papilionoideae</taxon>
        <taxon>50 kb inversion clade</taxon>
        <taxon>NPAAA clade</taxon>
        <taxon>indigoferoid/millettioid clade</taxon>
        <taxon>Phaseoleae</taxon>
        <taxon>Vigna</taxon>
    </lineage>
</organism>
<reference evidence="2" key="1">
    <citation type="journal article" date="2015" name="Proc. Natl. Acad. Sci. U.S.A.">
        <title>Genome sequencing of adzuki bean (Vigna angularis) provides insight into high starch and low fat accumulation and domestication.</title>
        <authorList>
            <person name="Yang K."/>
            <person name="Tian Z."/>
            <person name="Chen C."/>
            <person name="Luo L."/>
            <person name="Zhao B."/>
            <person name="Wang Z."/>
            <person name="Yu L."/>
            <person name="Li Y."/>
            <person name="Sun Y."/>
            <person name="Li W."/>
            <person name="Chen Y."/>
            <person name="Li Y."/>
            <person name="Zhang Y."/>
            <person name="Ai D."/>
            <person name="Zhao J."/>
            <person name="Shang C."/>
            <person name="Ma Y."/>
            <person name="Wu B."/>
            <person name="Wang M."/>
            <person name="Gao L."/>
            <person name="Sun D."/>
            <person name="Zhang P."/>
            <person name="Guo F."/>
            <person name="Wang W."/>
            <person name="Li Y."/>
            <person name="Wang J."/>
            <person name="Varshney R.K."/>
            <person name="Wang J."/>
            <person name="Ling H.Q."/>
            <person name="Wan P."/>
        </authorList>
    </citation>
    <scope>NUCLEOTIDE SEQUENCE</scope>
    <source>
        <strain evidence="2">cv. Jingnong 6</strain>
    </source>
</reference>